<keyword evidence="3" id="KW-0964">Secreted</keyword>
<dbReference type="InterPro" id="IPR005441">
    <property type="entry name" value="Preproghrelin"/>
</dbReference>
<dbReference type="PANTHER" id="PTHR14122">
    <property type="entry name" value="GHRELIN PRECURSOR"/>
    <property type="match status" value="1"/>
</dbReference>
<evidence type="ECO:0000256" key="3">
    <source>
        <dbReference type="ARBA" id="ARBA00022525"/>
    </source>
</evidence>
<evidence type="ECO:0000259" key="9">
    <source>
        <dbReference type="Pfam" id="PF04643"/>
    </source>
</evidence>
<organism evidence="10 11">
    <name type="scientific">Balaenoptera acutorostrata</name>
    <name type="common">Common minke whale</name>
    <name type="synonym">Balaena rostrata</name>
    <dbReference type="NCBI Taxonomy" id="9767"/>
    <lineage>
        <taxon>Eukaryota</taxon>
        <taxon>Metazoa</taxon>
        <taxon>Chordata</taxon>
        <taxon>Craniata</taxon>
        <taxon>Vertebrata</taxon>
        <taxon>Euteleostomi</taxon>
        <taxon>Mammalia</taxon>
        <taxon>Eutheria</taxon>
        <taxon>Laurasiatheria</taxon>
        <taxon>Artiodactyla</taxon>
        <taxon>Whippomorpha</taxon>
        <taxon>Cetacea</taxon>
        <taxon>Mysticeti</taxon>
        <taxon>Balaenopteridae</taxon>
        <taxon>Balaenoptera</taxon>
    </lineage>
</organism>
<evidence type="ECO:0000256" key="8">
    <source>
        <dbReference type="ARBA" id="ARBA00024845"/>
    </source>
</evidence>
<protein>
    <submittedName>
        <fullName evidence="11">Appetite-regulating hormone-like</fullName>
    </submittedName>
</protein>
<dbReference type="GeneID" id="103014960"/>
<evidence type="ECO:0000313" key="11">
    <source>
        <dbReference type="RefSeq" id="XP_057395766.1"/>
    </source>
</evidence>
<evidence type="ECO:0000256" key="2">
    <source>
        <dbReference type="ARBA" id="ARBA00006473"/>
    </source>
</evidence>
<dbReference type="Proteomes" id="UP001652580">
    <property type="component" value="Chromosome 2"/>
</dbReference>
<keyword evidence="6" id="KW-0027">Amidation</keyword>
<evidence type="ECO:0000256" key="7">
    <source>
        <dbReference type="ARBA" id="ARBA00023288"/>
    </source>
</evidence>
<keyword evidence="4" id="KW-0372">Hormone</keyword>
<keyword evidence="7" id="KW-0449">Lipoprotein</keyword>
<evidence type="ECO:0000256" key="1">
    <source>
        <dbReference type="ARBA" id="ARBA00004613"/>
    </source>
</evidence>
<proteinExistence type="inferred from homology"/>
<comment type="similarity">
    <text evidence="2">Belongs to the motilin family.</text>
</comment>
<keyword evidence="5" id="KW-0732">Signal</keyword>
<sequence length="210" mass="23500">MVVISLTALQAYCVRTLIKHRWTEKVIRQRHPDADSWKQDRIIRMVKTKGFECGADSSCYRNSPAEATPSPGTVCGPPLLTVVWVDLTMAGSSFLSPKPQNVQQRQEFKCLQAFLIKSYSLPLHLSPIHWPVASAKLKAQALEGWLSPELRSQVEGAENELENELEIPFNALLDVGIKLSGAQFHHHGQTLGKFLQEVLWEEANEASADK</sequence>
<name>A0ABM3T0X8_BALAC</name>
<comment type="function">
    <text evidence="8">Obestatin may be the ligand for GPR39. May have an appetite-reducing effect resulting in decreased food intake. May reduce gastric emptying activity and jejunal motility.</text>
</comment>
<feature type="domain" description="Motilin/ghrelin-associated peptide" evidence="9">
    <location>
        <begin position="148"/>
        <end position="208"/>
    </location>
</feature>
<reference evidence="10" key="1">
    <citation type="submission" date="2025-05" db="UniProtKB">
        <authorList>
            <consortium name="RefSeq"/>
        </authorList>
    </citation>
    <scope>NUCLEOTIDE SEQUENCE [LARGE SCALE GENOMIC DNA]</scope>
</reference>
<dbReference type="RefSeq" id="XP_057395766.1">
    <property type="nucleotide sequence ID" value="XM_057539783.1"/>
</dbReference>
<dbReference type="PANTHER" id="PTHR14122:SF1">
    <property type="entry name" value="APPETITE-REGULATING HORMONE"/>
    <property type="match status" value="1"/>
</dbReference>
<evidence type="ECO:0000256" key="5">
    <source>
        <dbReference type="ARBA" id="ARBA00022729"/>
    </source>
</evidence>
<comment type="subcellular location">
    <subcellularLocation>
        <location evidence="1">Secreted</location>
    </subcellularLocation>
</comment>
<gene>
    <name evidence="11" type="primary">LOC103014960</name>
</gene>
<evidence type="ECO:0000256" key="4">
    <source>
        <dbReference type="ARBA" id="ARBA00022702"/>
    </source>
</evidence>
<accession>A0ABM3T0X8</accession>
<reference evidence="11" key="2">
    <citation type="submission" date="2025-08" db="UniProtKB">
        <authorList>
            <consortium name="RefSeq"/>
        </authorList>
    </citation>
    <scope>IDENTIFICATION</scope>
</reference>
<dbReference type="InterPro" id="IPR006737">
    <property type="entry name" value="Motilin_assoc"/>
</dbReference>
<evidence type="ECO:0000256" key="6">
    <source>
        <dbReference type="ARBA" id="ARBA00022815"/>
    </source>
</evidence>
<evidence type="ECO:0000313" key="10">
    <source>
        <dbReference type="Proteomes" id="UP001652580"/>
    </source>
</evidence>
<dbReference type="Pfam" id="PF04643">
    <property type="entry name" value="Motilin_assoc"/>
    <property type="match status" value="1"/>
</dbReference>
<keyword evidence="10" id="KW-1185">Reference proteome</keyword>